<evidence type="ECO:0000313" key="3">
    <source>
        <dbReference type="EMBL" id="RLN10449.1"/>
    </source>
</evidence>
<comment type="caution">
    <text evidence="3">The sequence shown here is derived from an EMBL/GenBank/DDBJ whole genome shotgun (WGS) entry which is preliminary data.</text>
</comment>
<dbReference type="AlphaFoldDB" id="A0A3R7FYE6"/>
<gene>
    <name evidence="3" type="ORF">BBI17_008341</name>
</gene>
<organism evidence="3 4">
    <name type="scientific">Phytophthora kernoviae</name>
    <dbReference type="NCBI Taxonomy" id="325452"/>
    <lineage>
        <taxon>Eukaryota</taxon>
        <taxon>Sar</taxon>
        <taxon>Stramenopiles</taxon>
        <taxon>Oomycota</taxon>
        <taxon>Peronosporomycetes</taxon>
        <taxon>Peronosporales</taxon>
        <taxon>Peronosporaceae</taxon>
        <taxon>Phytophthora</taxon>
    </lineage>
</organism>
<keyword evidence="2" id="KW-1133">Transmembrane helix</keyword>
<dbReference type="Proteomes" id="UP000285883">
    <property type="component" value="Unassembled WGS sequence"/>
</dbReference>
<evidence type="ECO:0000313" key="4">
    <source>
        <dbReference type="Proteomes" id="UP000285883"/>
    </source>
</evidence>
<feature type="transmembrane region" description="Helical" evidence="2">
    <location>
        <begin position="29"/>
        <end position="47"/>
    </location>
</feature>
<sequence>MGLLGSAASVSRIVLPLLPAALPTLAPVFWINILLCALSIVLLLWYTRLVRRTKMNMLADLEDVYRVVSPPNDPRSPLGSDKVDFPDK</sequence>
<proteinExistence type="predicted"/>
<keyword evidence="2" id="KW-0472">Membrane</keyword>
<dbReference type="EMBL" id="MAYM02001839">
    <property type="protein sequence ID" value="RLN10449.1"/>
    <property type="molecule type" value="Genomic_DNA"/>
</dbReference>
<evidence type="ECO:0000256" key="1">
    <source>
        <dbReference type="SAM" id="MobiDB-lite"/>
    </source>
</evidence>
<reference evidence="3 4" key="1">
    <citation type="submission" date="2018-07" db="EMBL/GenBank/DDBJ databases">
        <title>Genome sequencing of oomycete isolates from Chile give support for New Zealand origin for Phytophthora kernoviae and make available the first Nothophytophthora sp. genome.</title>
        <authorList>
            <person name="Studholme D.J."/>
            <person name="Sanfuentes E."/>
            <person name="Panda P."/>
            <person name="Hill R."/>
            <person name="Sambles C."/>
            <person name="Grant M."/>
            <person name="Williams N.M."/>
            <person name="Mcdougal R.L."/>
        </authorList>
    </citation>
    <scope>NUCLEOTIDE SEQUENCE [LARGE SCALE GENOMIC DNA]</scope>
    <source>
        <strain evidence="3">Chile2</strain>
    </source>
</reference>
<protein>
    <submittedName>
        <fullName evidence="3">Uncharacterized protein</fullName>
    </submittedName>
</protein>
<feature type="region of interest" description="Disordered" evidence="1">
    <location>
        <begin position="68"/>
        <end position="88"/>
    </location>
</feature>
<evidence type="ECO:0000256" key="2">
    <source>
        <dbReference type="SAM" id="Phobius"/>
    </source>
</evidence>
<keyword evidence="2" id="KW-0812">Transmembrane</keyword>
<name>A0A3R7FYE6_9STRA</name>
<accession>A0A3R7FYE6</accession>